<dbReference type="AlphaFoldDB" id="A0A182JGH2"/>
<dbReference type="VEuPathDB" id="VectorBase:AATE017645"/>
<accession>A0A182JGH2</accession>
<name>A0A182JGH2_ANOAO</name>
<dbReference type="EnsemblMetazoa" id="AATE017645-RA">
    <property type="protein sequence ID" value="AATE017645-PA.1"/>
    <property type="gene ID" value="AATE017645"/>
</dbReference>
<protein>
    <submittedName>
        <fullName evidence="1">Uncharacterized protein</fullName>
    </submittedName>
</protein>
<reference evidence="1" key="1">
    <citation type="submission" date="2022-08" db="UniProtKB">
        <authorList>
            <consortium name="EnsemblMetazoa"/>
        </authorList>
    </citation>
    <scope>IDENTIFICATION</scope>
    <source>
        <strain evidence="1">EBRO</strain>
    </source>
</reference>
<organism evidence="1">
    <name type="scientific">Anopheles atroparvus</name>
    <name type="common">European mosquito</name>
    <dbReference type="NCBI Taxonomy" id="41427"/>
    <lineage>
        <taxon>Eukaryota</taxon>
        <taxon>Metazoa</taxon>
        <taxon>Ecdysozoa</taxon>
        <taxon>Arthropoda</taxon>
        <taxon>Hexapoda</taxon>
        <taxon>Insecta</taxon>
        <taxon>Pterygota</taxon>
        <taxon>Neoptera</taxon>
        <taxon>Endopterygota</taxon>
        <taxon>Diptera</taxon>
        <taxon>Nematocera</taxon>
        <taxon>Culicoidea</taxon>
        <taxon>Culicidae</taxon>
        <taxon>Anophelinae</taxon>
        <taxon>Anopheles</taxon>
    </lineage>
</organism>
<sequence length="181" mass="20183">MPSELMTVGRLGSEWQVLLAVPDLAQFDLTSDLVRAHHDREEVDAVARERPLGAVADAMALRHDVLLAGRDDVPPVRVHADRQHSRVMAAQRAGVEQLQARVVHHRLRLRGPPVVAGAQAIPEHGVCTMLQKRQKSKQCKRLKSPTVLLLMLLLLLLSEDNLSIPKTGAMTSPRRYFEAHR</sequence>
<proteinExistence type="predicted"/>
<evidence type="ECO:0000313" key="1">
    <source>
        <dbReference type="EnsemblMetazoa" id="AATE017645-PA.1"/>
    </source>
</evidence>